<dbReference type="EMBL" id="SYUW01000076">
    <property type="protein sequence ID" value="TKF22003.1"/>
    <property type="molecule type" value="Genomic_DNA"/>
</dbReference>
<dbReference type="Pfam" id="PF13455">
    <property type="entry name" value="MUG113"/>
    <property type="match status" value="1"/>
</dbReference>
<dbReference type="Proteomes" id="UP000305234">
    <property type="component" value="Unassembled WGS sequence"/>
</dbReference>
<dbReference type="SMART" id="SM00974">
    <property type="entry name" value="T5orf172"/>
    <property type="match status" value="1"/>
</dbReference>
<dbReference type="InterPro" id="IPR018306">
    <property type="entry name" value="Phage_T5_Orf172_DNA-bd"/>
</dbReference>
<evidence type="ECO:0000259" key="1">
    <source>
        <dbReference type="SMART" id="SM00974"/>
    </source>
</evidence>
<gene>
    <name evidence="2" type="ORF">FCV52_20570</name>
</gene>
<evidence type="ECO:0000313" key="2">
    <source>
        <dbReference type="EMBL" id="TKF22003.1"/>
    </source>
</evidence>
<protein>
    <submittedName>
        <fullName evidence="2">GIY-YIG nuclease family protein</fullName>
    </submittedName>
</protein>
<reference evidence="2 3" key="1">
    <citation type="submission" date="2019-04" db="EMBL/GenBank/DDBJ databases">
        <title>A reverse ecology approach based on a biological definition of microbial populations.</title>
        <authorList>
            <person name="Arevalo P."/>
            <person name="Vaninsberghe D."/>
            <person name="Elsherbini J."/>
            <person name="Gore J."/>
            <person name="Polz M."/>
        </authorList>
    </citation>
    <scope>NUCLEOTIDE SEQUENCE [LARGE SCALE GENOMIC DNA]</scope>
    <source>
        <strain evidence="2 3">10N.261.46.E4</strain>
    </source>
</reference>
<dbReference type="AlphaFoldDB" id="A0A4U1YLY8"/>
<feature type="domain" description="Bacteriophage T5 Orf172 DNA-binding" evidence="1">
    <location>
        <begin position="89"/>
        <end position="162"/>
    </location>
</feature>
<organism evidence="2 3">
    <name type="scientific">Vibrio kanaloae</name>
    <dbReference type="NCBI Taxonomy" id="170673"/>
    <lineage>
        <taxon>Bacteria</taxon>
        <taxon>Pseudomonadati</taxon>
        <taxon>Pseudomonadota</taxon>
        <taxon>Gammaproteobacteria</taxon>
        <taxon>Vibrionales</taxon>
        <taxon>Vibrionaceae</taxon>
        <taxon>Vibrio</taxon>
    </lineage>
</organism>
<name>A0A4U1YLY8_9VIBR</name>
<comment type="caution">
    <text evidence="2">The sequence shown here is derived from an EMBL/GenBank/DDBJ whole genome shotgun (WGS) entry which is preliminary data.</text>
</comment>
<evidence type="ECO:0000313" key="3">
    <source>
        <dbReference type="Proteomes" id="UP000305234"/>
    </source>
</evidence>
<proteinExistence type="predicted"/>
<sequence>MRALALLGVTLNVQDIKKNQNGKFVADVHYDSGVYYFTTQEFETYELAQNWLSTWSDWVNQVCFGTIDSIYYIIQVPDTWAGPHENAHPFQGLFVKIGRSKNVLTRLRNLQTGTFGQLVIGALEPGGSKREAELHKKFAKLRRQGEWFSCNPELFEHIFNTWYRNKMLPPDHQQEMLRLAERIKIYKYVRKLLGKTPDTINPSLEEDWYGVTFVDLVYSSLARPSKK</sequence>
<accession>A0A4U1YLY8</accession>